<dbReference type="PANTHER" id="PTHR13148">
    <property type="entry name" value="PER1-RELATED"/>
    <property type="match status" value="1"/>
</dbReference>
<evidence type="ECO:0000256" key="6">
    <source>
        <dbReference type="ARBA" id="ARBA00023136"/>
    </source>
</evidence>
<protein>
    <recommendedName>
        <fullName evidence="7">Post-GPI attachment to proteins factor 3</fullName>
    </recommendedName>
</protein>
<evidence type="ECO:0000256" key="3">
    <source>
        <dbReference type="ARBA" id="ARBA00022692"/>
    </source>
</evidence>
<evidence type="ECO:0000256" key="7">
    <source>
        <dbReference type="RuleBase" id="RU365066"/>
    </source>
</evidence>
<keyword evidence="9" id="KW-1185">Reference proteome</keyword>
<organism evidence="8 9">
    <name type="scientific">Australozyma saopauloensis</name>
    <dbReference type="NCBI Taxonomy" id="291208"/>
    <lineage>
        <taxon>Eukaryota</taxon>
        <taxon>Fungi</taxon>
        <taxon>Dikarya</taxon>
        <taxon>Ascomycota</taxon>
        <taxon>Saccharomycotina</taxon>
        <taxon>Pichiomycetes</taxon>
        <taxon>Metschnikowiaceae</taxon>
        <taxon>Australozyma</taxon>
    </lineage>
</organism>
<evidence type="ECO:0000256" key="1">
    <source>
        <dbReference type="ARBA" id="ARBA00004127"/>
    </source>
</evidence>
<keyword evidence="5 7" id="KW-1133">Transmembrane helix</keyword>
<feature type="transmembrane region" description="Helical" evidence="7">
    <location>
        <begin position="132"/>
        <end position="152"/>
    </location>
</feature>
<sequence length="396" mass="46871">MLPSRILGFCAIAGLNLISSVSASDGDDLEEFEDCLYQCNQITCFKNPYNIIQQEFEEALKRNNHRFHRYESSWRFEKDLSGHLRAMLWDCESNCDYQCQRIITAERKAKGEEVYQFHGKWPFLRVFGIQELASAVFSMANFFPHYIGFWEVSKTIENLPSEKYNALKRPLRNVQFVAFVTMCAWIFSTIYHVRDFLITERLDYYFAGLTVLSGFYGIGYRYLRLYLPTRRLYLFLFTALCFLSYCGHVYYLVSDWLYTYNMRANIAVGILQNVFWALTCYSLYYRYYAMESNNENYDLKKHLQYTQGSTLILGDFYNRSAKLFSLYPLAICSIVLLGISLEIFDFPPIFYDLVDAHSLWHLVTAVPSYMGWYKWMIWDICENVWADLLPVKKKEE</sequence>
<evidence type="ECO:0000313" key="8">
    <source>
        <dbReference type="EMBL" id="WPK22875.1"/>
    </source>
</evidence>
<dbReference type="GeneID" id="88171164"/>
<dbReference type="Pfam" id="PF04080">
    <property type="entry name" value="Per1"/>
    <property type="match status" value="1"/>
</dbReference>
<dbReference type="InterPro" id="IPR007217">
    <property type="entry name" value="Per1-like"/>
</dbReference>
<name>A0AAX4H4L2_9ASCO</name>
<keyword evidence="6 7" id="KW-0472">Membrane</keyword>
<feature type="transmembrane region" description="Helical" evidence="7">
    <location>
        <begin position="265"/>
        <end position="284"/>
    </location>
</feature>
<reference evidence="8 9" key="1">
    <citation type="submission" date="2023-10" db="EMBL/GenBank/DDBJ databases">
        <title>Draft Genome Sequence of Candida saopaulonensis from a very Premature Infant with Sepsis.</title>
        <authorList>
            <person name="Ning Y."/>
            <person name="Dai R."/>
            <person name="Xiao M."/>
            <person name="Xu Y."/>
            <person name="Yan Q."/>
            <person name="Zhang L."/>
        </authorList>
    </citation>
    <scope>NUCLEOTIDE SEQUENCE [LARGE SCALE GENOMIC DNA]</scope>
    <source>
        <strain evidence="8 9">19XY460</strain>
    </source>
</reference>
<feature type="transmembrane region" description="Helical" evidence="7">
    <location>
        <begin position="326"/>
        <end position="344"/>
    </location>
</feature>
<gene>
    <name evidence="8" type="ORF">PUMCH_000095</name>
</gene>
<feature type="chain" id="PRO_5043112433" description="Post-GPI attachment to proteins factor 3" evidence="7">
    <location>
        <begin position="24"/>
        <end position="396"/>
    </location>
</feature>
<dbReference type="GO" id="GO:0005789">
    <property type="term" value="C:endoplasmic reticulum membrane"/>
    <property type="evidence" value="ECO:0007669"/>
    <property type="project" value="UniProtKB-SubCell"/>
</dbReference>
<dbReference type="Proteomes" id="UP001338582">
    <property type="component" value="Chromosome 1"/>
</dbReference>
<dbReference type="EMBL" id="CP138894">
    <property type="protein sequence ID" value="WPK22875.1"/>
    <property type="molecule type" value="Genomic_DNA"/>
</dbReference>
<comment type="function">
    <text evidence="7">Involved in the lipid remodeling steps of GPI-anchor maturation.</text>
</comment>
<keyword evidence="4 7" id="KW-0732">Signal</keyword>
<evidence type="ECO:0000313" key="9">
    <source>
        <dbReference type="Proteomes" id="UP001338582"/>
    </source>
</evidence>
<feature type="transmembrane region" description="Helical" evidence="7">
    <location>
        <begin position="204"/>
        <end position="223"/>
    </location>
</feature>
<proteinExistence type="inferred from homology"/>
<evidence type="ECO:0000256" key="4">
    <source>
        <dbReference type="ARBA" id="ARBA00022729"/>
    </source>
</evidence>
<comment type="caution">
    <text evidence="7">Lacks conserved residue(s) required for the propagation of feature annotation.</text>
</comment>
<dbReference type="KEGG" id="asau:88171164"/>
<dbReference type="GO" id="GO:0016788">
    <property type="term" value="F:hydrolase activity, acting on ester bonds"/>
    <property type="evidence" value="ECO:0007669"/>
    <property type="project" value="TreeGrafter"/>
</dbReference>
<feature type="transmembrane region" description="Helical" evidence="7">
    <location>
        <begin position="173"/>
        <end position="192"/>
    </location>
</feature>
<dbReference type="GO" id="GO:0006506">
    <property type="term" value="P:GPI anchor biosynthetic process"/>
    <property type="evidence" value="ECO:0007669"/>
    <property type="project" value="UniProtKB-KW"/>
</dbReference>
<feature type="transmembrane region" description="Helical" evidence="7">
    <location>
        <begin position="232"/>
        <end position="253"/>
    </location>
</feature>
<accession>A0AAX4H4L2</accession>
<dbReference type="PANTHER" id="PTHR13148:SF0">
    <property type="entry name" value="POST-GPI ATTACHMENT TO PROTEINS FACTOR 3"/>
    <property type="match status" value="1"/>
</dbReference>
<keyword evidence="3 7" id="KW-0812">Transmembrane</keyword>
<keyword evidence="2 7" id="KW-0337">GPI-anchor biosynthesis</keyword>
<comment type="similarity">
    <text evidence="7">Belongs to the PGAP3 family.</text>
</comment>
<comment type="subcellular location">
    <subcellularLocation>
        <location evidence="1">Endomembrane system</location>
        <topology evidence="1">Multi-pass membrane protein</topology>
    </subcellularLocation>
    <subcellularLocation>
        <location evidence="7">Endoplasmic reticulum membrane</location>
        <topology evidence="7">Multi-pass membrane protein</topology>
    </subcellularLocation>
</comment>
<evidence type="ECO:0000256" key="5">
    <source>
        <dbReference type="ARBA" id="ARBA00022989"/>
    </source>
</evidence>
<feature type="signal peptide" evidence="7">
    <location>
        <begin position="1"/>
        <end position="23"/>
    </location>
</feature>
<evidence type="ECO:0000256" key="2">
    <source>
        <dbReference type="ARBA" id="ARBA00022502"/>
    </source>
</evidence>
<keyword evidence="7" id="KW-0256">Endoplasmic reticulum</keyword>
<dbReference type="AlphaFoldDB" id="A0AAX4H4L2"/>
<dbReference type="RefSeq" id="XP_062875262.1">
    <property type="nucleotide sequence ID" value="XM_063019192.1"/>
</dbReference>